<keyword evidence="1" id="KW-0472">Membrane</keyword>
<sequence>MFLSSYMDNFLETSHAKSGTTSAEMRWILSLTACNGAGSQPFFVVAVAAITALVSLLVYAALSATLIKLCKKQRAVVVNAGDSEDNVIYTDVTVNKRKTEARLQDSARQQFFI</sequence>
<protein>
    <submittedName>
        <fullName evidence="2">Uncharacterized protein</fullName>
    </submittedName>
</protein>
<dbReference type="AlphaFoldDB" id="A0A834C341"/>
<proteinExistence type="predicted"/>
<name>A0A834C341_ORYME</name>
<feature type="transmembrane region" description="Helical" evidence="1">
    <location>
        <begin position="42"/>
        <end position="62"/>
    </location>
</feature>
<keyword evidence="1" id="KW-0812">Transmembrane</keyword>
<evidence type="ECO:0000313" key="2">
    <source>
        <dbReference type="EMBL" id="KAF6721098.1"/>
    </source>
</evidence>
<dbReference type="Proteomes" id="UP000646548">
    <property type="component" value="Unassembled WGS sequence"/>
</dbReference>
<keyword evidence="1" id="KW-1133">Transmembrane helix</keyword>
<dbReference type="EMBL" id="WKFB01000505">
    <property type="protein sequence ID" value="KAF6721098.1"/>
    <property type="molecule type" value="Genomic_DNA"/>
</dbReference>
<accession>A0A834C341</accession>
<comment type="caution">
    <text evidence="2">The sequence shown here is derived from an EMBL/GenBank/DDBJ whole genome shotgun (WGS) entry which is preliminary data.</text>
</comment>
<evidence type="ECO:0000256" key="1">
    <source>
        <dbReference type="SAM" id="Phobius"/>
    </source>
</evidence>
<reference evidence="2" key="1">
    <citation type="journal article" name="BMC Genomics">
        <title>Long-read sequencing and de novo genome assembly of marine medaka (Oryzias melastigma).</title>
        <authorList>
            <person name="Liang P."/>
            <person name="Saqib H.S.A."/>
            <person name="Ni X."/>
            <person name="Shen Y."/>
        </authorList>
    </citation>
    <scope>NUCLEOTIDE SEQUENCE</scope>
    <source>
        <strain evidence="2">Bigg-433</strain>
    </source>
</reference>
<organism evidence="2 3">
    <name type="scientific">Oryzias melastigma</name>
    <name type="common">Marine medaka</name>
    <dbReference type="NCBI Taxonomy" id="30732"/>
    <lineage>
        <taxon>Eukaryota</taxon>
        <taxon>Metazoa</taxon>
        <taxon>Chordata</taxon>
        <taxon>Craniata</taxon>
        <taxon>Vertebrata</taxon>
        <taxon>Euteleostomi</taxon>
        <taxon>Actinopterygii</taxon>
        <taxon>Neopterygii</taxon>
        <taxon>Teleostei</taxon>
        <taxon>Neoteleostei</taxon>
        <taxon>Acanthomorphata</taxon>
        <taxon>Ovalentaria</taxon>
        <taxon>Atherinomorphae</taxon>
        <taxon>Beloniformes</taxon>
        <taxon>Adrianichthyidae</taxon>
        <taxon>Oryziinae</taxon>
        <taxon>Oryzias</taxon>
    </lineage>
</organism>
<evidence type="ECO:0000313" key="3">
    <source>
        <dbReference type="Proteomes" id="UP000646548"/>
    </source>
</evidence>
<gene>
    <name evidence="2" type="ORF">FQA47_021561</name>
</gene>